<dbReference type="EMBL" id="CP026653">
    <property type="protein sequence ID" value="AVH61740.1"/>
    <property type="molecule type" value="Genomic_DNA"/>
</dbReference>
<reference evidence="1 2" key="1">
    <citation type="submission" date="2018-02" db="EMBL/GenBank/DDBJ databases">
        <title>Complete genome sequence of Streptomyces dengpaensis, the producer of angucyclines.</title>
        <authorList>
            <person name="Yumei L."/>
        </authorList>
    </citation>
    <scope>NUCLEOTIDE SEQUENCE [LARGE SCALE GENOMIC DNA]</scope>
    <source>
        <strain evidence="1 2">XZHG99</strain>
        <plasmid evidence="1 2">unnamed1</plasmid>
    </source>
</reference>
<name>A0ABM6T3L1_9ACTN</name>
<geneLocation type="plasmid" evidence="1 2">
    <name>unnamed1</name>
</geneLocation>
<evidence type="ECO:0000313" key="1">
    <source>
        <dbReference type="EMBL" id="AVH61740.1"/>
    </source>
</evidence>
<keyword evidence="2" id="KW-1185">Reference proteome</keyword>
<evidence type="ECO:0000313" key="2">
    <source>
        <dbReference type="Proteomes" id="UP000238413"/>
    </source>
</evidence>
<accession>A0ABM6T3L1</accession>
<protein>
    <submittedName>
        <fullName evidence="1">Uncharacterized protein</fullName>
    </submittedName>
</protein>
<organism evidence="1 2">
    <name type="scientific">Streptomyces dengpaensis</name>
    <dbReference type="NCBI Taxonomy" id="2049881"/>
    <lineage>
        <taxon>Bacteria</taxon>
        <taxon>Bacillati</taxon>
        <taxon>Actinomycetota</taxon>
        <taxon>Actinomycetes</taxon>
        <taxon>Kitasatosporales</taxon>
        <taxon>Streptomycetaceae</taxon>
        <taxon>Streptomyces</taxon>
    </lineage>
</organism>
<dbReference type="Proteomes" id="UP000238413">
    <property type="component" value="Plasmid unnamed1"/>
</dbReference>
<proteinExistence type="predicted"/>
<sequence>MAVPAQPTKNTFAALSACFTRDLAALISEDAPHDPSPNEFIDLVARVRDVLNPAGVDLDDAVVHLTEALNGPGDDQRELLAQARTHLRNAVEATR</sequence>
<keyword evidence="1" id="KW-0614">Plasmid</keyword>
<gene>
    <name evidence="1" type="ORF">C4B68_40245</name>
</gene>
<dbReference type="RefSeq" id="WP_099505199.1">
    <property type="nucleotide sequence ID" value="NZ_CP026653.1"/>
</dbReference>